<feature type="compositionally biased region" description="Low complexity" evidence="14">
    <location>
        <begin position="70"/>
        <end position="95"/>
    </location>
</feature>
<comment type="catalytic activity">
    <reaction evidence="1 13">
        <text>Hydrolyzes free adenine bases from 7,8-dihydro-8-oxoguanine:adenine mismatched double-stranded DNA, leaving an apurinic site.</text>
        <dbReference type="EC" id="3.2.2.31"/>
    </reaction>
</comment>
<keyword evidence="8" id="KW-0378">Hydrolase</keyword>
<reference evidence="17" key="1">
    <citation type="submission" date="2015-09" db="EMBL/GenBank/DDBJ databases">
        <authorList>
            <consortium name="Pathogen Informatics"/>
        </authorList>
    </citation>
    <scope>NUCLEOTIDE SEQUENCE [LARGE SCALE GENOMIC DNA]</scope>
    <source>
        <strain evidence="17">Lake Konstanz</strain>
    </source>
</reference>
<keyword evidence="10" id="KW-0411">Iron-sulfur</keyword>
<comment type="similarity">
    <text evidence="2 13">Belongs to the Nth/MutY family.</text>
</comment>
<evidence type="ECO:0000256" key="9">
    <source>
        <dbReference type="ARBA" id="ARBA00023004"/>
    </source>
</evidence>
<dbReference type="GO" id="GO:0032357">
    <property type="term" value="F:oxidized purine DNA binding"/>
    <property type="evidence" value="ECO:0007669"/>
    <property type="project" value="TreeGrafter"/>
</dbReference>
<dbReference type="GO" id="GO:0035485">
    <property type="term" value="F:adenine/guanine mispair binding"/>
    <property type="evidence" value="ECO:0007669"/>
    <property type="project" value="TreeGrafter"/>
</dbReference>
<dbReference type="InterPro" id="IPR044298">
    <property type="entry name" value="MIG/MutY"/>
</dbReference>
<dbReference type="GO" id="GO:0006298">
    <property type="term" value="P:mismatch repair"/>
    <property type="evidence" value="ECO:0007669"/>
    <property type="project" value="TreeGrafter"/>
</dbReference>
<dbReference type="GO" id="GO:0006284">
    <property type="term" value="P:base-excision repair"/>
    <property type="evidence" value="ECO:0007669"/>
    <property type="project" value="UniProtKB-UniRule"/>
</dbReference>
<dbReference type="SUPFAM" id="SSF48150">
    <property type="entry name" value="DNA-glycosylase"/>
    <property type="match status" value="1"/>
</dbReference>
<evidence type="ECO:0000256" key="11">
    <source>
        <dbReference type="ARBA" id="ARBA00023204"/>
    </source>
</evidence>
<dbReference type="OrthoDB" id="10248838at2759"/>
<evidence type="ECO:0000259" key="15">
    <source>
        <dbReference type="SMART" id="SM00478"/>
    </source>
</evidence>
<dbReference type="InterPro" id="IPR029119">
    <property type="entry name" value="MutY_C"/>
</dbReference>
<evidence type="ECO:0000313" key="17">
    <source>
        <dbReference type="Proteomes" id="UP000051952"/>
    </source>
</evidence>
<dbReference type="InterPro" id="IPR015797">
    <property type="entry name" value="NUDIX_hydrolase-like_dom_sf"/>
</dbReference>
<dbReference type="InterPro" id="IPR023170">
    <property type="entry name" value="HhH_base_excis_C"/>
</dbReference>
<evidence type="ECO:0000256" key="8">
    <source>
        <dbReference type="ARBA" id="ARBA00022801"/>
    </source>
</evidence>
<keyword evidence="17" id="KW-1185">Reference proteome</keyword>
<feature type="domain" description="HhH-GPD" evidence="15">
    <location>
        <begin position="108"/>
        <end position="265"/>
    </location>
</feature>
<keyword evidence="11" id="KW-0234">DNA repair</keyword>
<dbReference type="InterPro" id="IPR003265">
    <property type="entry name" value="HhH-GPD_domain"/>
</dbReference>
<dbReference type="InterPro" id="IPR011257">
    <property type="entry name" value="DNA_glycosylase"/>
</dbReference>
<dbReference type="EMBL" id="CYKH01000335">
    <property type="protein sequence ID" value="CUF48569.1"/>
    <property type="molecule type" value="Genomic_DNA"/>
</dbReference>
<evidence type="ECO:0000256" key="7">
    <source>
        <dbReference type="ARBA" id="ARBA00022763"/>
    </source>
</evidence>
<keyword evidence="7 13" id="KW-0227">DNA damage</keyword>
<evidence type="ECO:0000313" key="16">
    <source>
        <dbReference type="EMBL" id="CUF48569.1"/>
    </source>
</evidence>
<comment type="cofactor">
    <cofactor evidence="13">
        <name>[4Fe-4S] cluster</name>
        <dbReference type="ChEBI" id="CHEBI:49883"/>
    </cofactor>
    <text evidence="13">Binds 1 [4Fe-4S] cluster.</text>
</comment>
<dbReference type="Gene3D" id="1.10.1670.10">
    <property type="entry name" value="Helix-hairpin-Helix base-excision DNA repair enzymes (C-terminal)"/>
    <property type="match status" value="1"/>
</dbReference>
<gene>
    <name evidence="16" type="ORF">BSAL_62890</name>
</gene>
<accession>A0A0S4IRI2</accession>
<evidence type="ECO:0000256" key="1">
    <source>
        <dbReference type="ARBA" id="ARBA00000843"/>
    </source>
</evidence>
<dbReference type="AlphaFoldDB" id="A0A0S4IRI2"/>
<keyword evidence="12 13" id="KW-0326">Glycosidase</keyword>
<dbReference type="InterPro" id="IPR000445">
    <property type="entry name" value="HhH_motif"/>
</dbReference>
<feature type="region of interest" description="Disordered" evidence="14">
    <location>
        <begin position="371"/>
        <end position="391"/>
    </location>
</feature>
<comment type="function">
    <text evidence="13">Adenine glycosylase active on G-A mispairs.</text>
</comment>
<protein>
    <recommendedName>
        <fullName evidence="4 13">Adenine DNA glycosylase</fullName>
        <ecNumber evidence="3 13">3.2.2.31</ecNumber>
    </recommendedName>
</protein>
<evidence type="ECO:0000256" key="4">
    <source>
        <dbReference type="ARBA" id="ARBA00022023"/>
    </source>
</evidence>
<dbReference type="FunFam" id="1.10.340.30:FF:000002">
    <property type="entry name" value="Adenine DNA glycosylase"/>
    <property type="match status" value="1"/>
</dbReference>
<evidence type="ECO:0000256" key="12">
    <source>
        <dbReference type="ARBA" id="ARBA00023295"/>
    </source>
</evidence>
<dbReference type="Pfam" id="PF00730">
    <property type="entry name" value="HhH-GPD"/>
    <property type="match status" value="1"/>
</dbReference>
<dbReference type="EC" id="3.2.2.31" evidence="3 13"/>
<dbReference type="PANTHER" id="PTHR42944:SF1">
    <property type="entry name" value="ADENINE DNA GLYCOSYLASE"/>
    <property type="match status" value="1"/>
</dbReference>
<feature type="region of interest" description="Disordered" evidence="14">
    <location>
        <begin position="502"/>
        <end position="526"/>
    </location>
</feature>
<keyword evidence="6" id="KW-0479">Metal-binding</keyword>
<dbReference type="Proteomes" id="UP000051952">
    <property type="component" value="Unassembled WGS sequence"/>
</dbReference>
<dbReference type="GO" id="GO:0034039">
    <property type="term" value="F:8-oxo-7,8-dihydroguanine DNA N-glycosylase activity"/>
    <property type="evidence" value="ECO:0007669"/>
    <property type="project" value="TreeGrafter"/>
</dbReference>
<dbReference type="SUPFAM" id="SSF55811">
    <property type="entry name" value="Nudix"/>
    <property type="match status" value="1"/>
</dbReference>
<dbReference type="VEuPathDB" id="TriTrypDB:BSAL_62890"/>
<name>A0A0S4IRI2_BODSA</name>
<keyword evidence="9 13" id="KW-0408">Iron</keyword>
<proteinExistence type="inferred from homology"/>
<sequence>MGRGLASTKAKLPPSSAITTSATHHATPLLYFSDAPLANTLCRSVAAWFQVNQRPLPWRPVVKAPEQIKKSSSSSAPSPTTQEPTSQAPTAAAPAPRDAYGTWVCEVMSQQTRIQTVVEYWKRWMVAFPTVSALAAADAERVRSLWRGLGFYRRAALLHKGAHYIVEHHGGELPRSATELREIPGIGPYTAGAISSICFHEMTPAVDGNVVRVLSRLCGARDFDPKNPKSIKLAWEWANTLFKAAEAVPKGSRNKLQQVDGYLPGALTEGLIEIGGTVCKPNGQPDCHACPISTHCRAKQLLELGDIESIDGIIPCRGGKPKVTLQECVSVVHMLKDAPNHLAAQYVLVQRPPSGLLANLYEFPNILLPQTPRDTDMSDDSEADEGGSQDESKRPFIANIIAALMKDIKDVEPRYLGSYVHKFSHIHLAVHIIVVRHKTESGLQQIANVKKPLLPKSCLHGVDGATVSSDSADRRVVSIETMKEFGVAKTVSKTIEVIKKKMVNSANSDEARKPSSKGPSKRSRSS</sequence>
<dbReference type="Gene3D" id="3.90.79.10">
    <property type="entry name" value="Nucleoside Triphosphate Pyrophosphohydrolase"/>
    <property type="match status" value="1"/>
</dbReference>
<dbReference type="Gene3D" id="1.10.340.30">
    <property type="entry name" value="Hypothetical protein, domain 2"/>
    <property type="match status" value="1"/>
</dbReference>
<evidence type="ECO:0000256" key="2">
    <source>
        <dbReference type="ARBA" id="ARBA00008343"/>
    </source>
</evidence>
<dbReference type="PANTHER" id="PTHR42944">
    <property type="entry name" value="ADENINE DNA GLYCOSYLASE"/>
    <property type="match status" value="1"/>
</dbReference>
<feature type="region of interest" description="Disordered" evidence="14">
    <location>
        <begin position="67"/>
        <end position="95"/>
    </location>
</feature>
<evidence type="ECO:0000256" key="6">
    <source>
        <dbReference type="ARBA" id="ARBA00022723"/>
    </source>
</evidence>
<dbReference type="GO" id="GO:0051539">
    <property type="term" value="F:4 iron, 4 sulfur cluster binding"/>
    <property type="evidence" value="ECO:0007669"/>
    <property type="project" value="UniProtKB-UniRule"/>
</dbReference>
<dbReference type="GO" id="GO:0005634">
    <property type="term" value="C:nucleus"/>
    <property type="evidence" value="ECO:0007669"/>
    <property type="project" value="TreeGrafter"/>
</dbReference>
<dbReference type="CDD" id="cd00056">
    <property type="entry name" value="ENDO3c"/>
    <property type="match status" value="1"/>
</dbReference>
<dbReference type="Pfam" id="PF00633">
    <property type="entry name" value="HHH"/>
    <property type="match status" value="1"/>
</dbReference>
<keyword evidence="5" id="KW-0004">4Fe-4S</keyword>
<evidence type="ECO:0000256" key="14">
    <source>
        <dbReference type="SAM" id="MobiDB-lite"/>
    </source>
</evidence>
<evidence type="ECO:0000256" key="5">
    <source>
        <dbReference type="ARBA" id="ARBA00022485"/>
    </source>
</evidence>
<evidence type="ECO:0000256" key="3">
    <source>
        <dbReference type="ARBA" id="ARBA00012045"/>
    </source>
</evidence>
<feature type="compositionally biased region" description="Acidic residues" evidence="14">
    <location>
        <begin position="377"/>
        <end position="388"/>
    </location>
</feature>
<dbReference type="SMART" id="SM00478">
    <property type="entry name" value="ENDO3c"/>
    <property type="match status" value="1"/>
</dbReference>
<dbReference type="CDD" id="cd03431">
    <property type="entry name" value="NUDIX_DNA_Glycosylase_C-MutY"/>
    <property type="match status" value="1"/>
</dbReference>
<evidence type="ECO:0000256" key="10">
    <source>
        <dbReference type="ARBA" id="ARBA00023014"/>
    </source>
</evidence>
<dbReference type="GO" id="GO:0046872">
    <property type="term" value="F:metal ion binding"/>
    <property type="evidence" value="ECO:0007669"/>
    <property type="project" value="UniProtKB-UniRule"/>
</dbReference>
<evidence type="ECO:0000256" key="13">
    <source>
        <dbReference type="RuleBase" id="RU365096"/>
    </source>
</evidence>
<dbReference type="GO" id="GO:0000701">
    <property type="term" value="F:purine-specific mismatch base pair DNA N-glycosylase activity"/>
    <property type="evidence" value="ECO:0007669"/>
    <property type="project" value="UniProtKB-EC"/>
</dbReference>
<organism evidence="16 17">
    <name type="scientific">Bodo saltans</name>
    <name type="common">Flagellated protozoan</name>
    <dbReference type="NCBI Taxonomy" id="75058"/>
    <lineage>
        <taxon>Eukaryota</taxon>
        <taxon>Discoba</taxon>
        <taxon>Euglenozoa</taxon>
        <taxon>Kinetoplastea</taxon>
        <taxon>Metakinetoplastina</taxon>
        <taxon>Eubodonida</taxon>
        <taxon>Bodonidae</taxon>
        <taxon>Bodo</taxon>
    </lineage>
</organism>